<protein>
    <submittedName>
        <fullName evidence="3">Putative oxidoreductase YjmC</fullName>
        <ecNumber evidence="3">1.1.1.-</ecNumber>
    </submittedName>
</protein>
<dbReference type="Pfam" id="PF02615">
    <property type="entry name" value="Ldh_2"/>
    <property type="match status" value="2"/>
</dbReference>
<dbReference type="EMBL" id="CP029803">
    <property type="protein sequence ID" value="AWT60367.1"/>
    <property type="molecule type" value="Genomic_DNA"/>
</dbReference>
<sequence>MKHLNLDRRNYLPKHGIRVPFDELHGLLLRIFEKVNMTKGNADLLATILTRNNQRCIYSHGTGQLSHYLEELRAGKINPQPKVSVIREAPASLVLDGDGGLGYFPCWAGTEKIIEKSKEGGAAVLTTFNHHHFGSAGNYTRLAIKHDCIGIALSDSRNYLRPENSIANIINASPISIAVPAGEEPPLVMDMGGSLLPFEEDLFLRLPKALLKNMALSAVIKALGGVLAGIFREEIIESRWESNQGSFIVIVNVAHFMPVEELKVEMDRFISDARKCRPLPGMNQAELAGGNEWYWEQENREKGIPLSDEHVNSLQEEAEQLGVMTSFGRYENTRF</sequence>
<dbReference type="KEGG" id="mtar:DF168_01575"/>
<evidence type="ECO:0000313" key="4">
    <source>
        <dbReference type="Proteomes" id="UP000247465"/>
    </source>
</evidence>
<name>A0A2Z4AJN2_9BACT</name>
<dbReference type="GO" id="GO:0016491">
    <property type="term" value="F:oxidoreductase activity"/>
    <property type="evidence" value="ECO:0007669"/>
    <property type="project" value="UniProtKB-KW"/>
</dbReference>
<gene>
    <name evidence="3" type="primary">yjmC_4</name>
    <name evidence="3" type="ORF">DF168_01575</name>
</gene>
<reference evidence="3 4" key="1">
    <citation type="submission" date="2018-06" db="EMBL/GenBank/DDBJ databases">
        <title>Draft Genome Sequence of a Novel Marine Bacterium Related to the Verrucomicrobia.</title>
        <authorList>
            <person name="Vosseberg J."/>
            <person name="Martijn J."/>
            <person name="Ettema T.J.G."/>
        </authorList>
    </citation>
    <scope>NUCLEOTIDE SEQUENCE [LARGE SCALE GENOMIC DNA]</scope>
    <source>
        <strain evidence="3">TARA_B100001123</strain>
    </source>
</reference>
<dbReference type="AlphaFoldDB" id="A0A2Z4AJN2"/>
<dbReference type="InterPro" id="IPR036111">
    <property type="entry name" value="Mal/L-sulfo/L-lacto_DH-like_sf"/>
</dbReference>
<dbReference type="PANTHER" id="PTHR11091:SF0">
    <property type="entry name" value="MALATE DEHYDROGENASE"/>
    <property type="match status" value="1"/>
</dbReference>
<accession>A0A2Z4AJN2</accession>
<evidence type="ECO:0000313" key="3">
    <source>
        <dbReference type="EMBL" id="AWT60367.1"/>
    </source>
</evidence>
<dbReference type="SUPFAM" id="SSF89733">
    <property type="entry name" value="L-sulfolactate dehydrogenase-like"/>
    <property type="match status" value="1"/>
</dbReference>
<dbReference type="InterPro" id="IPR043144">
    <property type="entry name" value="Mal/L-sulf/L-lact_DH-like_ah"/>
</dbReference>
<dbReference type="EC" id="1.1.1.-" evidence="3"/>
<dbReference type="Gene3D" id="1.10.1530.10">
    <property type="match status" value="1"/>
</dbReference>
<dbReference type="InterPro" id="IPR043143">
    <property type="entry name" value="Mal/L-sulf/L-lact_DH-like_NADP"/>
</dbReference>
<keyword evidence="2 3" id="KW-0560">Oxidoreductase</keyword>
<evidence type="ECO:0000256" key="1">
    <source>
        <dbReference type="ARBA" id="ARBA00006056"/>
    </source>
</evidence>
<comment type="similarity">
    <text evidence="1">Belongs to the LDH2/MDH2 oxidoreductase family.</text>
</comment>
<dbReference type="Proteomes" id="UP000247465">
    <property type="component" value="Chromosome"/>
</dbReference>
<proteinExistence type="inferred from homology"/>
<dbReference type="PANTHER" id="PTHR11091">
    <property type="entry name" value="OXIDOREDUCTASE-RELATED"/>
    <property type="match status" value="1"/>
</dbReference>
<organism evidence="3 4">
    <name type="scientific">Candidatus Moanibacter tarae</name>
    <dbReference type="NCBI Taxonomy" id="2200854"/>
    <lineage>
        <taxon>Bacteria</taxon>
        <taxon>Pseudomonadati</taxon>
        <taxon>Verrucomicrobiota</taxon>
        <taxon>Opitutia</taxon>
        <taxon>Puniceicoccales</taxon>
        <taxon>Puniceicoccales incertae sedis</taxon>
        <taxon>Candidatus Moanibacter</taxon>
    </lineage>
</organism>
<dbReference type="InterPro" id="IPR003767">
    <property type="entry name" value="Malate/L-lactate_DH-like"/>
</dbReference>
<dbReference type="Gene3D" id="3.30.1370.60">
    <property type="entry name" value="Hypothetical oxidoreductase yiak, domain 2"/>
    <property type="match status" value="1"/>
</dbReference>
<evidence type="ECO:0000256" key="2">
    <source>
        <dbReference type="ARBA" id="ARBA00023002"/>
    </source>
</evidence>